<dbReference type="PROSITE" id="PS50928">
    <property type="entry name" value="ABC_TM1"/>
    <property type="match status" value="1"/>
</dbReference>
<dbReference type="AlphaFoldDB" id="A0A2T2Y2X7"/>
<name>A0A2T2Y2X7_9ENTR</name>
<evidence type="ECO:0000256" key="2">
    <source>
        <dbReference type="ARBA" id="ARBA00007069"/>
    </source>
</evidence>
<keyword evidence="3 11" id="KW-0813">Transport</keyword>
<dbReference type="InterPro" id="IPR000515">
    <property type="entry name" value="MetI-like"/>
</dbReference>
<evidence type="ECO:0000256" key="5">
    <source>
        <dbReference type="ARBA" id="ARBA00022519"/>
    </source>
</evidence>
<protein>
    <recommendedName>
        <fullName evidence="10">D-methionine transport system permease protein MetI</fullName>
    </recommendedName>
</protein>
<reference evidence="13 14" key="1">
    <citation type="submission" date="2018-03" db="EMBL/GenBank/DDBJ databases">
        <title>First report of an OXA-48+CTX-M-M-producing Kluyvera ascorbata clone recovered from patients admitted in a University Hospital in Madrid, Spain.</title>
        <authorList>
            <person name="Hernandez-Garcia M."/>
            <person name="Leon-Sampedro R."/>
            <person name="Perez-Viso B."/>
            <person name="Morosini M.I."/>
            <person name="Lopez-Fresnena N."/>
            <person name="Coque T.M."/>
            <person name="Bonten M."/>
            <person name="Malhotra-Kumar S."/>
            <person name="Ruiz-Garbajosa P."/>
            <person name="Canton R."/>
        </authorList>
    </citation>
    <scope>NUCLEOTIDE SEQUENCE [LARGE SCALE GENOMIC DNA]</scope>
    <source>
        <strain evidence="13 14">KA2</strain>
    </source>
</reference>
<keyword evidence="5" id="KW-0997">Cell inner membrane</keyword>
<dbReference type="InterPro" id="IPR035906">
    <property type="entry name" value="MetI-like_sf"/>
</dbReference>
<evidence type="ECO:0000256" key="6">
    <source>
        <dbReference type="ARBA" id="ARBA00022692"/>
    </source>
</evidence>
<organism evidence="13 14">
    <name type="scientific">Kluyvera genomosp. 2</name>
    <dbReference type="NCBI Taxonomy" id="2774054"/>
    <lineage>
        <taxon>Bacteria</taxon>
        <taxon>Pseudomonadati</taxon>
        <taxon>Pseudomonadota</taxon>
        <taxon>Gammaproteobacteria</taxon>
        <taxon>Enterobacterales</taxon>
        <taxon>Enterobacteriaceae</taxon>
        <taxon>Kluyvera</taxon>
    </lineage>
</organism>
<dbReference type="CDD" id="cd06261">
    <property type="entry name" value="TM_PBP2"/>
    <property type="match status" value="1"/>
</dbReference>
<evidence type="ECO:0000256" key="9">
    <source>
        <dbReference type="ARBA" id="ARBA00037265"/>
    </source>
</evidence>
<dbReference type="FunFam" id="1.10.3720.10:FF:000002">
    <property type="entry name" value="D-methionine ABC transporter permease MetI"/>
    <property type="match status" value="1"/>
</dbReference>
<feature type="transmembrane region" description="Helical" evidence="11">
    <location>
        <begin position="126"/>
        <end position="143"/>
    </location>
</feature>
<feature type="transmembrane region" description="Helical" evidence="11">
    <location>
        <begin position="150"/>
        <end position="172"/>
    </location>
</feature>
<keyword evidence="14" id="KW-1185">Reference proteome</keyword>
<proteinExistence type="inferred from homology"/>
<dbReference type="STRING" id="1006000.GKAS_03546"/>
<keyword evidence="8 11" id="KW-0472">Membrane</keyword>
<dbReference type="Proteomes" id="UP000240892">
    <property type="component" value="Unassembled WGS sequence"/>
</dbReference>
<dbReference type="RefSeq" id="WP_106926218.1">
    <property type="nucleotide sequence ID" value="NZ_CABMMU010000006.1"/>
</dbReference>
<dbReference type="PANTHER" id="PTHR30450:SF1">
    <property type="entry name" value="D-METHIONINE TRANSPORT SYSTEM PERMEASE PROTEIN METI-RELATED"/>
    <property type="match status" value="1"/>
</dbReference>
<evidence type="ECO:0000256" key="3">
    <source>
        <dbReference type="ARBA" id="ARBA00022448"/>
    </source>
</evidence>
<keyword evidence="4" id="KW-1003">Cell membrane</keyword>
<dbReference type="Pfam" id="PF00528">
    <property type="entry name" value="BPD_transp_1"/>
    <property type="match status" value="1"/>
</dbReference>
<dbReference type="GO" id="GO:0005886">
    <property type="term" value="C:plasma membrane"/>
    <property type="evidence" value="ECO:0007669"/>
    <property type="project" value="UniProtKB-SubCell"/>
</dbReference>
<comment type="subcellular location">
    <subcellularLocation>
        <location evidence="1">Cell inner membrane</location>
        <topology evidence="1">Multi-pass membrane protein</topology>
    </subcellularLocation>
    <subcellularLocation>
        <location evidence="11">Cell membrane</location>
        <topology evidence="11">Multi-pass membrane protein</topology>
    </subcellularLocation>
</comment>
<comment type="function">
    <text evidence="9">Part of the binding-protein-dependent transport system for D-methionine and the toxic methionine analog alpha-methyl-methionine. Probably responsible for the translocation of the substrate across the membrane.</text>
</comment>
<feature type="transmembrane region" description="Helical" evidence="11">
    <location>
        <begin position="192"/>
        <end position="211"/>
    </location>
</feature>
<dbReference type="InterPro" id="IPR051322">
    <property type="entry name" value="AA_ABC_Transporter_Permease"/>
</dbReference>
<evidence type="ECO:0000256" key="10">
    <source>
        <dbReference type="ARBA" id="ARBA00040727"/>
    </source>
</evidence>
<dbReference type="Gene3D" id="1.10.3720.10">
    <property type="entry name" value="MetI-like"/>
    <property type="match status" value="1"/>
</dbReference>
<feature type="domain" description="ABC transmembrane type-1" evidence="12">
    <location>
        <begin position="17"/>
        <end position="210"/>
    </location>
</feature>
<evidence type="ECO:0000256" key="4">
    <source>
        <dbReference type="ARBA" id="ARBA00022475"/>
    </source>
</evidence>
<keyword evidence="7 11" id="KW-1133">Transmembrane helix</keyword>
<evidence type="ECO:0000256" key="1">
    <source>
        <dbReference type="ARBA" id="ARBA00004429"/>
    </source>
</evidence>
<evidence type="ECO:0000313" key="13">
    <source>
        <dbReference type="EMBL" id="PSR46851.1"/>
    </source>
</evidence>
<evidence type="ECO:0000256" key="7">
    <source>
        <dbReference type="ARBA" id="ARBA00022989"/>
    </source>
</evidence>
<dbReference type="GO" id="GO:0048473">
    <property type="term" value="P:D-methionine transmembrane transport"/>
    <property type="evidence" value="ECO:0007669"/>
    <property type="project" value="TreeGrafter"/>
</dbReference>
<dbReference type="SUPFAM" id="SSF161098">
    <property type="entry name" value="MetI-like"/>
    <property type="match status" value="1"/>
</dbReference>
<evidence type="ECO:0000256" key="8">
    <source>
        <dbReference type="ARBA" id="ARBA00023136"/>
    </source>
</evidence>
<keyword evidence="6 11" id="KW-0812">Transmembrane</keyword>
<feature type="transmembrane region" description="Helical" evidence="11">
    <location>
        <begin position="56"/>
        <end position="80"/>
    </location>
</feature>
<sequence length="221" mass="23719">MLAFLAEIDWGDVAQAGADTLTMLAWALGFTVLIGLPLGVVLYLTGQPRLLHAPTLYRVLSLLVNVLRSLPFIILLIVMIPLTTLITGTSLGVEGTIPPLVAGCAPFFARLVETSLREVDHGLVEASWAMGGSTWQLIWYTLLPEARSGLIAAVTVTAIVLVDYTSMAGVIGGGGLGDLAIRFGYQRFQTDVMAVTVVLLIALVQVLQMSGDRLVRRMSRQ</sequence>
<gene>
    <name evidence="13" type="ORF">C8256_09710</name>
</gene>
<comment type="caution">
    <text evidence="13">The sequence shown here is derived from an EMBL/GenBank/DDBJ whole genome shotgun (WGS) entry which is preliminary data.</text>
</comment>
<comment type="similarity">
    <text evidence="2">Belongs to the binding-protein-dependent transport system permease family. CysTW subfamily.</text>
</comment>
<accession>A0A2T2Y2X7</accession>
<evidence type="ECO:0000259" key="12">
    <source>
        <dbReference type="PROSITE" id="PS50928"/>
    </source>
</evidence>
<evidence type="ECO:0000313" key="14">
    <source>
        <dbReference type="Proteomes" id="UP000240892"/>
    </source>
</evidence>
<dbReference type="PANTHER" id="PTHR30450">
    <property type="entry name" value="ABC TRANSPORTER PERMEASE"/>
    <property type="match status" value="1"/>
</dbReference>
<dbReference type="EMBL" id="PYHO01000006">
    <property type="protein sequence ID" value="PSR46851.1"/>
    <property type="molecule type" value="Genomic_DNA"/>
</dbReference>
<evidence type="ECO:0000256" key="11">
    <source>
        <dbReference type="RuleBase" id="RU363032"/>
    </source>
</evidence>
<feature type="transmembrane region" description="Helical" evidence="11">
    <location>
        <begin position="23"/>
        <end position="44"/>
    </location>
</feature>